<dbReference type="InterPro" id="IPR002840">
    <property type="entry name" value="PMDh-S-like_dom"/>
</dbReference>
<dbReference type="EMBL" id="JAKLJA010000004">
    <property type="protein sequence ID" value="MCG5073242.1"/>
    <property type="molecule type" value="Genomic_DNA"/>
</dbReference>
<dbReference type="AlphaFoldDB" id="A0A9X1RNY9"/>
<dbReference type="Proteomes" id="UP001139308">
    <property type="component" value="Unassembled WGS sequence"/>
</dbReference>
<dbReference type="Gene3D" id="3.50.30.10">
    <property type="entry name" value="Phosphohistidine domain"/>
    <property type="match status" value="1"/>
</dbReference>
<evidence type="ECO:0000313" key="3">
    <source>
        <dbReference type="EMBL" id="MCG5073242.1"/>
    </source>
</evidence>
<dbReference type="CDD" id="cd01356">
    <property type="entry name" value="AcnX_swivel"/>
    <property type="match status" value="1"/>
</dbReference>
<keyword evidence="1" id="KW-0456">Lyase</keyword>
<protein>
    <submittedName>
        <fullName evidence="3">DUF126 domain-containing protein</fullName>
    </submittedName>
</protein>
<dbReference type="GO" id="GO:0016829">
    <property type="term" value="F:lyase activity"/>
    <property type="evidence" value="ECO:0007669"/>
    <property type="project" value="UniProtKB-KW"/>
</dbReference>
<evidence type="ECO:0000256" key="1">
    <source>
        <dbReference type="ARBA" id="ARBA00023239"/>
    </source>
</evidence>
<evidence type="ECO:0000313" key="4">
    <source>
        <dbReference type="Proteomes" id="UP001139308"/>
    </source>
</evidence>
<keyword evidence="4" id="KW-1185">Reference proteome</keyword>
<dbReference type="PIRSF" id="PIRSF004966">
    <property type="entry name" value="UCP004966"/>
    <property type="match status" value="1"/>
</dbReference>
<feature type="domain" description="Phosphomevalonate dehydratase small subunit-like" evidence="2">
    <location>
        <begin position="24"/>
        <end position="101"/>
    </location>
</feature>
<dbReference type="InterPro" id="IPR012016">
    <property type="entry name" value="PMDh-S-like"/>
</dbReference>
<proteinExistence type="predicted"/>
<dbReference type="Pfam" id="PF01989">
    <property type="entry name" value="AcnX_swivel_put"/>
    <property type="match status" value="1"/>
</dbReference>
<accession>A0A9X1RNY9</accession>
<comment type="caution">
    <text evidence="3">The sequence shown here is derived from an EMBL/GenBank/DDBJ whole genome shotgun (WGS) entry which is preliminary data.</text>
</comment>
<gene>
    <name evidence="3" type="ORF">L5014_07670</name>
</gene>
<organism evidence="3 4">
    <name type="scientific">Paraburkholderia tagetis</name>
    <dbReference type="NCBI Taxonomy" id="2913261"/>
    <lineage>
        <taxon>Bacteria</taxon>
        <taxon>Pseudomonadati</taxon>
        <taxon>Pseudomonadota</taxon>
        <taxon>Betaproteobacteria</taxon>
        <taxon>Burkholderiales</taxon>
        <taxon>Burkholderiaceae</taxon>
        <taxon>Paraburkholderia</taxon>
    </lineage>
</organism>
<name>A0A9X1RNY9_9BURK</name>
<sequence>MLRFAQGYGEAIEGELIVSAHGFNARYDMDRQKGVFARPGHDLYGESIAGKIFVFATPKGGIATSWALADLRRRGLAPLAILCRRANPVVVQGAVLAGIPIADGFEVDPVEYLKTGQRVRLDPARGELTIL</sequence>
<reference evidence="3" key="1">
    <citation type="submission" date="2022-01" db="EMBL/GenBank/DDBJ databases">
        <title>Genome sequence and assembly of Parabukholderia sp. RG36.</title>
        <authorList>
            <person name="Chhetri G."/>
        </authorList>
    </citation>
    <scope>NUCLEOTIDE SEQUENCE</scope>
    <source>
        <strain evidence="3">RG36</strain>
    </source>
</reference>
<evidence type="ECO:0000259" key="2">
    <source>
        <dbReference type="Pfam" id="PF01989"/>
    </source>
</evidence>
<dbReference type="SUPFAM" id="SSF52016">
    <property type="entry name" value="LeuD/IlvD-like"/>
    <property type="match status" value="1"/>
</dbReference>